<dbReference type="AlphaFoldDB" id="A0A067Q6Z2"/>
<sequence length="144" mass="15995">MLKGAGQIDTQLASVDLTNEDIRAHERRSKFSRVLADVNIVLEFSVAHGPHPLGLPNDMDCRPSSSTTNSPHPIPPSPIMDALEGFHLTEFTITSSPSGHFSIPDDAQLYLQFTLDEDTIVKTESYGRESEKQVWKVKDSFDIN</sequence>
<evidence type="ECO:0000313" key="3">
    <source>
        <dbReference type="Proteomes" id="UP000027265"/>
    </source>
</evidence>
<dbReference type="InParanoid" id="A0A067Q6Z2"/>
<evidence type="ECO:0000313" key="2">
    <source>
        <dbReference type="EMBL" id="KDQ58366.1"/>
    </source>
</evidence>
<keyword evidence="3" id="KW-1185">Reference proteome</keyword>
<organism evidence="2 3">
    <name type="scientific">Jaapia argillacea MUCL 33604</name>
    <dbReference type="NCBI Taxonomy" id="933084"/>
    <lineage>
        <taxon>Eukaryota</taxon>
        <taxon>Fungi</taxon>
        <taxon>Dikarya</taxon>
        <taxon>Basidiomycota</taxon>
        <taxon>Agaricomycotina</taxon>
        <taxon>Agaricomycetes</taxon>
        <taxon>Agaricomycetidae</taxon>
        <taxon>Jaapiales</taxon>
        <taxon>Jaapiaceae</taxon>
        <taxon>Jaapia</taxon>
    </lineage>
</organism>
<gene>
    <name evidence="2" type="ORF">JAAARDRAFT_665912</name>
</gene>
<proteinExistence type="predicted"/>
<dbReference type="EMBL" id="KL197717">
    <property type="protein sequence ID" value="KDQ58366.1"/>
    <property type="molecule type" value="Genomic_DNA"/>
</dbReference>
<dbReference type="Proteomes" id="UP000027265">
    <property type="component" value="Unassembled WGS sequence"/>
</dbReference>
<name>A0A067Q6Z2_9AGAM</name>
<dbReference type="HOGENOM" id="CLU_1796764_0_0_1"/>
<evidence type="ECO:0000256" key="1">
    <source>
        <dbReference type="SAM" id="MobiDB-lite"/>
    </source>
</evidence>
<feature type="region of interest" description="Disordered" evidence="1">
    <location>
        <begin position="50"/>
        <end position="77"/>
    </location>
</feature>
<reference evidence="3" key="1">
    <citation type="journal article" date="2014" name="Proc. Natl. Acad. Sci. U.S.A.">
        <title>Extensive sampling of basidiomycete genomes demonstrates inadequacy of the white-rot/brown-rot paradigm for wood decay fungi.</title>
        <authorList>
            <person name="Riley R."/>
            <person name="Salamov A.A."/>
            <person name="Brown D.W."/>
            <person name="Nagy L.G."/>
            <person name="Floudas D."/>
            <person name="Held B.W."/>
            <person name="Levasseur A."/>
            <person name="Lombard V."/>
            <person name="Morin E."/>
            <person name="Otillar R."/>
            <person name="Lindquist E.A."/>
            <person name="Sun H."/>
            <person name="LaButti K.M."/>
            <person name="Schmutz J."/>
            <person name="Jabbour D."/>
            <person name="Luo H."/>
            <person name="Baker S.E."/>
            <person name="Pisabarro A.G."/>
            <person name="Walton J.D."/>
            <person name="Blanchette R.A."/>
            <person name="Henrissat B."/>
            <person name="Martin F."/>
            <person name="Cullen D."/>
            <person name="Hibbett D.S."/>
            <person name="Grigoriev I.V."/>
        </authorList>
    </citation>
    <scope>NUCLEOTIDE SEQUENCE [LARGE SCALE GENOMIC DNA]</scope>
    <source>
        <strain evidence="3">MUCL 33604</strain>
    </source>
</reference>
<protein>
    <submittedName>
        <fullName evidence="2">Uncharacterized protein</fullName>
    </submittedName>
</protein>
<accession>A0A067Q6Z2</accession>